<evidence type="ECO:0000313" key="1">
    <source>
        <dbReference type="EMBL" id="MBB5085278.1"/>
    </source>
</evidence>
<dbReference type="AlphaFoldDB" id="A0A7W8AI39"/>
<keyword evidence="2" id="KW-1185">Reference proteome</keyword>
<evidence type="ECO:0000313" key="2">
    <source>
        <dbReference type="Proteomes" id="UP000568380"/>
    </source>
</evidence>
<dbReference type="EMBL" id="JACHIN010000036">
    <property type="protein sequence ID" value="MBB5085278.1"/>
    <property type="molecule type" value="Genomic_DNA"/>
</dbReference>
<gene>
    <name evidence="1" type="ORF">HNR40_010792</name>
</gene>
<dbReference type="RefSeq" id="WP_184976568.1">
    <property type="nucleotide sequence ID" value="NZ_JACHIN010000036.1"/>
</dbReference>
<accession>A0A7W8AI39</accession>
<sequence>MAFDAYLWLATHIAVLTGQLGQGALVHVEQERLGYAVALAGPDCGLTEPGATANTALRVVSEDP</sequence>
<protein>
    <submittedName>
        <fullName evidence="1">Uncharacterized protein</fullName>
    </submittedName>
</protein>
<dbReference type="Proteomes" id="UP000568380">
    <property type="component" value="Unassembled WGS sequence"/>
</dbReference>
<proteinExistence type="predicted"/>
<reference evidence="1 2" key="1">
    <citation type="submission" date="2020-08" db="EMBL/GenBank/DDBJ databases">
        <title>Genomic Encyclopedia of Type Strains, Phase IV (KMG-IV): sequencing the most valuable type-strain genomes for metagenomic binning, comparative biology and taxonomic classification.</title>
        <authorList>
            <person name="Goeker M."/>
        </authorList>
    </citation>
    <scope>NUCLEOTIDE SEQUENCE [LARGE SCALE GENOMIC DNA]</scope>
    <source>
        <strain evidence="1 2">DSM 45385</strain>
    </source>
</reference>
<comment type="caution">
    <text evidence="1">The sequence shown here is derived from an EMBL/GenBank/DDBJ whole genome shotgun (WGS) entry which is preliminary data.</text>
</comment>
<name>A0A7W8AI39_9ACTN</name>
<organism evidence="1 2">
    <name type="scientific">Nonomuraea endophytica</name>
    <dbReference type="NCBI Taxonomy" id="714136"/>
    <lineage>
        <taxon>Bacteria</taxon>
        <taxon>Bacillati</taxon>
        <taxon>Actinomycetota</taxon>
        <taxon>Actinomycetes</taxon>
        <taxon>Streptosporangiales</taxon>
        <taxon>Streptosporangiaceae</taxon>
        <taxon>Nonomuraea</taxon>
    </lineage>
</organism>